<protein>
    <recommendedName>
        <fullName evidence="1">Reverse transcriptase Ty1/copia-type domain-containing protein</fullName>
    </recommendedName>
</protein>
<evidence type="ECO:0000259" key="1">
    <source>
        <dbReference type="Pfam" id="PF07727"/>
    </source>
</evidence>
<dbReference type="CDD" id="cd09272">
    <property type="entry name" value="RNase_HI_RT_Ty1"/>
    <property type="match status" value="1"/>
</dbReference>
<keyword evidence="3" id="KW-1185">Reference proteome</keyword>
<evidence type="ECO:0000313" key="2">
    <source>
        <dbReference type="EMBL" id="WVZ58438.1"/>
    </source>
</evidence>
<dbReference type="Pfam" id="PF07727">
    <property type="entry name" value="RVT_2"/>
    <property type="match status" value="1"/>
</dbReference>
<gene>
    <name evidence="2" type="ORF">U9M48_008714</name>
</gene>
<organism evidence="2 3">
    <name type="scientific">Paspalum notatum var. saurae</name>
    <dbReference type="NCBI Taxonomy" id="547442"/>
    <lineage>
        <taxon>Eukaryota</taxon>
        <taxon>Viridiplantae</taxon>
        <taxon>Streptophyta</taxon>
        <taxon>Embryophyta</taxon>
        <taxon>Tracheophyta</taxon>
        <taxon>Spermatophyta</taxon>
        <taxon>Magnoliopsida</taxon>
        <taxon>Liliopsida</taxon>
        <taxon>Poales</taxon>
        <taxon>Poaceae</taxon>
        <taxon>PACMAD clade</taxon>
        <taxon>Panicoideae</taxon>
        <taxon>Andropogonodae</taxon>
        <taxon>Paspaleae</taxon>
        <taxon>Paspalinae</taxon>
        <taxon>Paspalum</taxon>
    </lineage>
</organism>
<dbReference type="AlphaFoldDB" id="A0AAQ3WDV1"/>
<dbReference type="Proteomes" id="UP001341281">
    <property type="component" value="Chromosome 02"/>
</dbReference>
<sequence>MIGDSHQRVTRSSVNSLAFFSHSAYVAFFEPRDVSHALSDPNWDLVEPPPNCHPIGTKWVFKNKQGWDGCEEQSEIGSLGFLSEGGVDYEETFAPVARLEAIRILLAFAASKGFKLQQMDVKSAFLNGFIEEEVYVRQPPGFESARFSDRVYKLRKALYGLKQAPRAWYASLKSFLLKSGFVMGSVDKTLFLLSRGGDTLIVQIYVDDIIFGGSSHALVSSFAKHMSREFEMSLMGELQIFLELQIKQGLEGTFVHQAKYTRDILKKFNMGDSKPMTTPMSTNTALDADEDGEAVDQKEFQGMISSHLYLMATRPDIQFAVCLFARYQASPRTSHHQAVKRIFRYLKFTSELSFWYSSGSSLSLRGFSDADHAGCQIDRKSTSGTCQLLGTSLVSWSSRKQASVALSTTEAEYVAAASCSSQLLWMKATLSDFGLRFGRIPLLVESTSAISIAKTLTKHIDVRFHFLRDHYEKGDIDLVHVVSANQLADIFTTPLELDAFTRLRGELGVLQVEGVDNALIKGEIESQWTGLITLLV</sequence>
<dbReference type="InterPro" id="IPR043502">
    <property type="entry name" value="DNA/RNA_pol_sf"/>
</dbReference>
<feature type="domain" description="Reverse transcriptase Ty1/copia-type" evidence="1">
    <location>
        <begin position="42"/>
        <end position="281"/>
    </location>
</feature>
<dbReference type="PANTHER" id="PTHR11439:SF442">
    <property type="entry name" value="CYSTEINE-RICH RLK (RECEPTOR-LIKE PROTEIN KINASE) 8"/>
    <property type="match status" value="1"/>
</dbReference>
<dbReference type="SUPFAM" id="SSF56672">
    <property type="entry name" value="DNA/RNA polymerases"/>
    <property type="match status" value="1"/>
</dbReference>
<dbReference type="EMBL" id="CP144746">
    <property type="protein sequence ID" value="WVZ58438.1"/>
    <property type="molecule type" value="Genomic_DNA"/>
</dbReference>
<dbReference type="PANTHER" id="PTHR11439">
    <property type="entry name" value="GAG-POL-RELATED RETROTRANSPOSON"/>
    <property type="match status" value="1"/>
</dbReference>
<name>A0AAQ3WDV1_PASNO</name>
<dbReference type="InterPro" id="IPR013103">
    <property type="entry name" value="RVT_2"/>
</dbReference>
<accession>A0AAQ3WDV1</accession>
<proteinExistence type="predicted"/>
<reference evidence="2 3" key="1">
    <citation type="submission" date="2024-02" db="EMBL/GenBank/DDBJ databases">
        <title>High-quality chromosome-scale genome assembly of Pensacola bahiagrass (Paspalum notatum Flugge var. saurae).</title>
        <authorList>
            <person name="Vega J.M."/>
            <person name="Podio M."/>
            <person name="Orjuela J."/>
            <person name="Siena L.A."/>
            <person name="Pessino S.C."/>
            <person name="Combes M.C."/>
            <person name="Mariac C."/>
            <person name="Albertini E."/>
            <person name="Pupilli F."/>
            <person name="Ortiz J.P.A."/>
            <person name="Leblanc O."/>
        </authorList>
    </citation>
    <scope>NUCLEOTIDE SEQUENCE [LARGE SCALE GENOMIC DNA]</scope>
    <source>
        <strain evidence="2">R1</strain>
        <tissue evidence="2">Leaf</tissue>
    </source>
</reference>
<evidence type="ECO:0000313" key="3">
    <source>
        <dbReference type="Proteomes" id="UP001341281"/>
    </source>
</evidence>